<protein>
    <submittedName>
        <fullName evidence="2">Uncharacterized protein</fullName>
    </submittedName>
</protein>
<evidence type="ECO:0000313" key="2">
    <source>
        <dbReference type="EMBL" id="PMD19203.1"/>
    </source>
</evidence>
<dbReference type="OrthoDB" id="3485019at2759"/>
<feature type="region of interest" description="Disordered" evidence="1">
    <location>
        <begin position="1"/>
        <end position="85"/>
    </location>
</feature>
<name>A0A2J6PYV4_9HELO</name>
<feature type="compositionally biased region" description="Polar residues" evidence="1">
    <location>
        <begin position="52"/>
        <end position="64"/>
    </location>
</feature>
<sequence>MDQAHPGASTNRKARRVQQGRVSQSSSGRAAQSEHSAQWRQPPTVRYGEDQSGASWHHQVSFQEPLSYGNSPSSISSRSTSSIEQSAIGEPLQEFAPQNSFNPQVLQDNSVTSAYIWPQNDGDDVSHSFVGQTVVPYLSAAAPPILKRKRELDSPTQVLLPYFHRDWHPVPQNLSAEYGQAGTVLCSRCNIYESLFGVPGFCSSCLQVSFNPQPSAVGTRNENLESLVLFLIPAHMEDVLSSAPTNMPRSRSWRMLPHKNQVIKYDSGEEGFHYRWNYLKRLVMSTQLFSDDFAELANIAQMYQVSIPVKSKSLETCCTALISVCELYNTVIGVPETTRTPQIISIPKLISNIRATRITVRHAFQQYQKLAAAPSDSRDRQDWIPAFLSASLLTVAAIFFLDIMVACPSPYKEQIWGEAWNERIVDMRNGGYGMLISLLRVNSGGINPMKMDCWVEKSPPVSPPFDPFINATAKSYSPAHHPPPKKRNKSNTTTNANTTSHAPATISSARPNMQQERNILLGRSSPAALQGMLALQEWNQKYGDILEQGKDVFKQPLFRLATASPLAGLWRIFELQ</sequence>
<dbReference type="Proteomes" id="UP000235672">
    <property type="component" value="Unassembled WGS sequence"/>
</dbReference>
<proteinExistence type="predicted"/>
<dbReference type="AlphaFoldDB" id="A0A2J6PYV4"/>
<evidence type="ECO:0000256" key="1">
    <source>
        <dbReference type="SAM" id="MobiDB-lite"/>
    </source>
</evidence>
<gene>
    <name evidence="2" type="ORF">NA56DRAFT_690552</name>
</gene>
<organism evidence="2 3">
    <name type="scientific">Hyaloscypha hepaticicola</name>
    <dbReference type="NCBI Taxonomy" id="2082293"/>
    <lineage>
        <taxon>Eukaryota</taxon>
        <taxon>Fungi</taxon>
        <taxon>Dikarya</taxon>
        <taxon>Ascomycota</taxon>
        <taxon>Pezizomycotina</taxon>
        <taxon>Leotiomycetes</taxon>
        <taxon>Helotiales</taxon>
        <taxon>Hyaloscyphaceae</taxon>
        <taxon>Hyaloscypha</taxon>
    </lineage>
</organism>
<evidence type="ECO:0000313" key="3">
    <source>
        <dbReference type="Proteomes" id="UP000235672"/>
    </source>
</evidence>
<feature type="region of interest" description="Disordered" evidence="1">
    <location>
        <begin position="472"/>
        <end position="511"/>
    </location>
</feature>
<reference evidence="2 3" key="1">
    <citation type="submission" date="2016-05" db="EMBL/GenBank/DDBJ databases">
        <title>A degradative enzymes factory behind the ericoid mycorrhizal symbiosis.</title>
        <authorList>
            <consortium name="DOE Joint Genome Institute"/>
            <person name="Martino E."/>
            <person name="Morin E."/>
            <person name="Grelet G."/>
            <person name="Kuo A."/>
            <person name="Kohler A."/>
            <person name="Daghino S."/>
            <person name="Barry K."/>
            <person name="Choi C."/>
            <person name="Cichocki N."/>
            <person name="Clum A."/>
            <person name="Copeland A."/>
            <person name="Hainaut M."/>
            <person name="Haridas S."/>
            <person name="Labutti K."/>
            <person name="Lindquist E."/>
            <person name="Lipzen A."/>
            <person name="Khouja H.-R."/>
            <person name="Murat C."/>
            <person name="Ohm R."/>
            <person name="Olson A."/>
            <person name="Spatafora J."/>
            <person name="Veneault-Fourrey C."/>
            <person name="Henrissat B."/>
            <person name="Grigoriev I."/>
            <person name="Martin F."/>
            <person name="Perotto S."/>
        </authorList>
    </citation>
    <scope>NUCLEOTIDE SEQUENCE [LARGE SCALE GENOMIC DNA]</scope>
    <source>
        <strain evidence="2 3">UAMH 7357</strain>
    </source>
</reference>
<keyword evidence="3" id="KW-1185">Reference proteome</keyword>
<accession>A0A2J6PYV4</accession>
<dbReference type="EMBL" id="KZ613490">
    <property type="protein sequence ID" value="PMD19203.1"/>
    <property type="molecule type" value="Genomic_DNA"/>
</dbReference>
<feature type="compositionally biased region" description="Low complexity" evidence="1">
    <location>
        <begin position="490"/>
        <end position="505"/>
    </location>
</feature>
<feature type="compositionally biased region" description="Low complexity" evidence="1">
    <location>
        <begin position="67"/>
        <end position="85"/>
    </location>
</feature>
<feature type="compositionally biased region" description="Low complexity" evidence="1">
    <location>
        <begin position="19"/>
        <end position="33"/>
    </location>
</feature>